<dbReference type="PANTHER" id="PTHR16301">
    <property type="entry name" value="IMPACT-RELATED"/>
    <property type="match status" value="1"/>
</dbReference>
<dbReference type="GO" id="GO:0005737">
    <property type="term" value="C:cytoplasm"/>
    <property type="evidence" value="ECO:0007669"/>
    <property type="project" value="TreeGrafter"/>
</dbReference>
<comment type="similarity">
    <text evidence="1">Belongs to the IMPACT family.</text>
</comment>
<dbReference type="SUPFAM" id="SSF54211">
    <property type="entry name" value="Ribosomal protein S5 domain 2-like"/>
    <property type="match status" value="1"/>
</dbReference>
<dbReference type="EMBL" id="WELI01000002">
    <property type="protein sequence ID" value="KAB7731690.1"/>
    <property type="molecule type" value="Genomic_DNA"/>
</dbReference>
<dbReference type="Pfam" id="PF01205">
    <property type="entry name" value="Impact_N"/>
    <property type="match status" value="1"/>
</dbReference>
<dbReference type="Gene3D" id="3.30.230.30">
    <property type="entry name" value="Impact, N-terminal domain"/>
    <property type="match status" value="1"/>
</dbReference>
<accession>A0A7J5U1W1</accession>
<dbReference type="InterPro" id="IPR020568">
    <property type="entry name" value="Ribosomal_Su5_D2-typ_SF"/>
</dbReference>
<proteinExistence type="inferred from homology"/>
<dbReference type="Gene3D" id="3.30.70.240">
    <property type="match status" value="1"/>
</dbReference>
<name>A0A7J5U1W1_9BACT</name>
<evidence type="ECO:0000313" key="4">
    <source>
        <dbReference type="Proteomes" id="UP000488299"/>
    </source>
</evidence>
<dbReference type="AlphaFoldDB" id="A0A7J5U1W1"/>
<organism evidence="3 4">
    <name type="scientific">Rudanella paleaurantiibacter</name>
    <dbReference type="NCBI Taxonomy" id="2614655"/>
    <lineage>
        <taxon>Bacteria</taxon>
        <taxon>Pseudomonadati</taxon>
        <taxon>Bacteroidota</taxon>
        <taxon>Cytophagia</taxon>
        <taxon>Cytophagales</taxon>
        <taxon>Cytophagaceae</taxon>
        <taxon>Rudanella</taxon>
    </lineage>
</organism>
<gene>
    <name evidence="3" type="ORF">F5984_05545</name>
</gene>
<dbReference type="InterPro" id="IPR023582">
    <property type="entry name" value="Impact"/>
</dbReference>
<keyword evidence="4" id="KW-1185">Reference proteome</keyword>
<evidence type="ECO:0000313" key="3">
    <source>
        <dbReference type="EMBL" id="KAB7731690.1"/>
    </source>
</evidence>
<sequence>MLFDDTFLTLSEHAEGQFRDRGSRFLAYAYPIRSETDAKQRLEALRQQHPKAAHHCYAYRLGLGKDHYRVNDDGEPSGTAGRPILNTIYSHDKPGQPFTNILVVVVRYFGGTLLGVPGLINAYKSATVEALANARFETRTVDEQYRIRFSFEQMNNVMRLVKEQQLTVLSQAFDTEPTLEVSMRKTQVNSVLDRLSQLPGVQTEWVPNG</sequence>
<dbReference type="Proteomes" id="UP000488299">
    <property type="component" value="Unassembled WGS sequence"/>
</dbReference>
<reference evidence="3 4" key="1">
    <citation type="submission" date="2019-10" db="EMBL/GenBank/DDBJ databases">
        <title>Rudanella paleaurantiibacter sp. nov., isolated from sludge.</title>
        <authorList>
            <person name="Xu S.Q."/>
        </authorList>
    </citation>
    <scope>NUCLEOTIDE SEQUENCE [LARGE SCALE GENOMIC DNA]</scope>
    <source>
        <strain evidence="3 4">HX-22-17</strain>
    </source>
</reference>
<dbReference type="PANTHER" id="PTHR16301:SF20">
    <property type="entry name" value="IMPACT FAMILY MEMBER YIGZ"/>
    <property type="match status" value="1"/>
</dbReference>
<dbReference type="GO" id="GO:0006446">
    <property type="term" value="P:regulation of translational initiation"/>
    <property type="evidence" value="ECO:0007669"/>
    <property type="project" value="TreeGrafter"/>
</dbReference>
<dbReference type="RefSeq" id="WP_152123288.1">
    <property type="nucleotide sequence ID" value="NZ_WELI01000002.1"/>
</dbReference>
<comment type="caution">
    <text evidence="3">The sequence shown here is derived from an EMBL/GenBank/DDBJ whole genome shotgun (WGS) entry which is preliminary data.</text>
</comment>
<evidence type="ECO:0000259" key="2">
    <source>
        <dbReference type="Pfam" id="PF01205"/>
    </source>
</evidence>
<dbReference type="InterPro" id="IPR036956">
    <property type="entry name" value="Impact_N_sf"/>
</dbReference>
<dbReference type="InterPro" id="IPR001498">
    <property type="entry name" value="Impact_N"/>
</dbReference>
<feature type="domain" description="Impact N-terminal" evidence="2">
    <location>
        <begin position="21"/>
        <end position="131"/>
    </location>
</feature>
<evidence type="ECO:0000256" key="1">
    <source>
        <dbReference type="ARBA" id="ARBA00007665"/>
    </source>
</evidence>
<protein>
    <submittedName>
        <fullName evidence="3">YigZ family protein</fullName>
    </submittedName>
</protein>